<keyword evidence="1" id="KW-0812">Transmembrane</keyword>
<evidence type="ECO:0000256" key="1">
    <source>
        <dbReference type="SAM" id="Phobius"/>
    </source>
</evidence>
<reference evidence="3 4" key="1">
    <citation type="submission" date="2018-06" db="EMBL/GenBank/DDBJ databases">
        <title>Genomic Encyclopedia of Type Strains, Phase IV (KMG-IV): sequencing the most valuable type-strain genomes for metagenomic binning, comparative biology and taxonomic classification.</title>
        <authorList>
            <person name="Goeker M."/>
        </authorList>
    </citation>
    <scope>NUCLEOTIDE SEQUENCE [LARGE SCALE GENOMIC DNA]</scope>
    <source>
        <strain evidence="3 4">DSM 15140</strain>
    </source>
</reference>
<accession>A0A366EEL9</accession>
<dbReference type="Proteomes" id="UP000252254">
    <property type="component" value="Unassembled WGS sequence"/>
</dbReference>
<evidence type="ECO:0000313" key="3">
    <source>
        <dbReference type="EMBL" id="RBP00476.1"/>
    </source>
</evidence>
<protein>
    <submittedName>
        <fullName evidence="3">Lysophospholipase L1-like esterase</fullName>
    </submittedName>
</protein>
<dbReference type="InterPro" id="IPR036514">
    <property type="entry name" value="SGNH_hydro_sf"/>
</dbReference>
<name>A0A366EEL9_9BACI</name>
<evidence type="ECO:0000313" key="4">
    <source>
        <dbReference type="Proteomes" id="UP000252254"/>
    </source>
</evidence>
<dbReference type="InterPro" id="IPR051532">
    <property type="entry name" value="Ester_Hydrolysis_Enzymes"/>
</dbReference>
<dbReference type="AlphaFoldDB" id="A0A366EEL9"/>
<comment type="caution">
    <text evidence="3">The sequence shown here is derived from an EMBL/GenBank/DDBJ whole genome shotgun (WGS) entry which is preliminary data.</text>
</comment>
<keyword evidence="1" id="KW-1133">Transmembrane helix</keyword>
<feature type="transmembrane region" description="Helical" evidence="1">
    <location>
        <begin position="7"/>
        <end position="27"/>
    </location>
</feature>
<dbReference type="CDD" id="cd04506">
    <property type="entry name" value="SGNH_hydrolase_YpmR_like"/>
    <property type="match status" value="1"/>
</dbReference>
<dbReference type="STRING" id="200904.GCA_900168775_00512"/>
<dbReference type="PANTHER" id="PTHR30383:SF27">
    <property type="entry name" value="SPORE GERMINATION LIPASE LIPC"/>
    <property type="match status" value="1"/>
</dbReference>
<feature type="domain" description="SGNH hydrolase-type esterase" evidence="2">
    <location>
        <begin position="90"/>
        <end position="279"/>
    </location>
</feature>
<gene>
    <name evidence="3" type="ORF">DES48_102239</name>
</gene>
<dbReference type="InterPro" id="IPR013830">
    <property type="entry name" value="SGNH_hydro"/>
</dbReference>
<dbReference type="Pfam" id="PF13472">
    <property type="entry name" value="Lipase_GDSL_2"/>
    <property type="match status" value="1"/>
</dbReference>
<proteinExistence type="predicted"/>
<evidence type="ECO:0000259" key="2">
    <source>
        <dbReference type="Pfam" id="PF13472"/>
    </source>
</evidence>
<dbReference type="EMBL" id="QNRI01000002">
    <property type="protein sequence ID" value="RBP00476.1"/>
    <property type="molecule type" value="Genomic_DNA"/>
</dbReference>
<dbReference type="SUPFAM" id="SSF52266">
    <property type="entry name" value="SGNH hydrolase"/>
    <property type="match status" value="1"/>
</dbReference>
<dbReference type="PANTHER" id="PTHR30383">
    <property type="entry name" value="THIOESTERASE 1/PROTEASE 1/LYSOPHOSPHOLIPASE L1"/>
    <property type="match status" value="1"/>
</dbReference>
<keyword evidence="1" id="KW-0472">Membrane</keyword>
<sequence>MKRKKRWILFVIVAVTIAIIIGLLILFQSDKSNETADIEPEQNIEEVIQQVQEKDEEVEAKEENNISSGLKNAVENTLGLFVHNNYNIVAIGDSLTQGVGDTTNSGGYVGVLEKELSDAEHDVVIDNYGKRGNRSDQLLKRLEDENIRSSLEEADMILLTIGANDIMKVVKDNFMDLQAEPFKQERVSYQTRLQEIFDTMLELSPDANIYLIGFYNPFEGYFENIDELDQIVINWNQTAQSLTETNEQLHYIPTRDLFQLEDIDLLADDNFHPNPTGYTLMGERILTHIRPQIEAALAESESEGENQEEDTSQQ</sequence>
<dbReference type="GO" id="GO:0004622">
    <property type="term" value="F:phosphatidylcholine lysophospholipase activity"/>
    <property type="evidence" value="ECO:0007669"/>
    <property type="project" value="TreeGrafter"/>
</dbReference>
<organism evidence="3 4">
    <name type="scientific">Paraliobacillus ryukyuensis</name>
    <dbReference type="NCBI Taxonomy" id="200904"/>
    <lineage>
        <taxon>Bacteria</taxon>
        <taxon>Bacillati</taxon>
        <taxon>Bacillota</taxon>
        <taxon>Bacilli</taxon>
        <taxon>Bacillales</taxon>
        <taxon>Bacillaceae</taxon>
        <taxon>Paraliobacillus</taxon>
    </lineage>
</organism>
<dbReference type="RefSeq" id="WP_079710526.1">
    <property type="nucleotide sequence ID" value="NZ_BAABQN010000002.1"/>
</dbReference>
<dbReference type="Gene3D" id="3.40.50.1110">
    <property type="entry name" value="SGNH hydrolase"/>
    <property type="match status" value="1"/>
</dbReference>
<dbReference type="OrthoDB" id="252349at2"/>
<keyword evidence="4" id="KW-1185">Reference proteome</keyword>